<organism evidence="2 3">
    <name type="scientific">Tothia fuscella</name>
    <dbReference type="NCBI Taxonomy" id="1048955"/>
    <lineage>
        <taxon>Eukaryota</taxon>
        <taxon>Fungi</taxon>
        <taxon>Dikarya</taxon>
        <taxon>Ascomycota</taxon>
        <taxon>Pezizomycotina</taxon>
        <taxon>Dothideomycetes</taxon>
        <taxon>Pleosporomycetidae</taxon>
        <taxon>Venturiales</taxon>
        <taxon>Cylindrosympodiaceae</taxon>
        <taxon>Tothia</taxon>
    </lineage>
</organism>
<name>A0A9P4NVE5_9PEZI</name>
<feature type="non-terminal residue" evidence="2">
    <location>
        <position position="1"/>
    </location>
</feature>
<reference evidence="2" key="1">
    <citation type="journal article" date="2020" name="Stud. Mycol.">
        <title>101 Dothideomycetes genomes: a test case for predicting lifestyles and emergence of pathogens.</title>
        <authorList>
            <person name="Haridas S."/>
            <person name="Albert R."/>
            <person name="Binder M."/>
            <person name="Bloem J."/>
            <person name="Labutti K."/>
            <person name="Salamov A."/>
            <person name="Andreopoulos B."/>
            <person name="Baker S."/>
            <person name="Barry K."/>
            <person name="Bills G."/>
            <person name="Bluhm B."/>
            <person name="Cannon C."/>
            <person name="Castanera R."/>
            <person name="Culley D."/>
            <person name="Daum C."/>
            <person name="Ezra D."/>
            <person name="Gonzalez J."/>
            <person name="Henrissat B."/>
            <person name="Kuo A."/>
            <person name="Liang C."/>
            <person name="Lipzen A."/>
            <person name="Lutzoni F."/>
            <person name="Magnuson J."/>
            <person name="Mondo S."/>
            <person name="Nolan M."/>
            <person name="Ohm R."/>
            <person name="Pangilinan J."/>
            <person name="Park H.-J."/>
            <person name="Ramirez L."/>
            <person name="Alfaro M."/>
            <person name="Sun H."/>
            <person name="Tritt A."/>
            <person name="Yoshinaga Y."/>
            <person name="Zwiers L.-H."/>
            <person name="Turgeon B."/>
            <person name="Goodwin S."/>
            <person name="Spatafora J."/>
            <person name="Crous P."/>
            <person name="Grigoriev I."/>
        </authorList>
    </citation>
    <scope>NUCLEOTIDE SEQUENCE</scope>
    <source>
        <strain evidence="2">CBS 130266</strain>
    </source>
</reference>
<comment type="caution">
    <text evidence="2">The sequence shown here is derived from an EMBL/GenBank/DDBJ whole genome shotgun (WGS) entry which is preliminary data.</text>
</comment>
<accession>A0A9P4NVE5</accession>
<feature type="compositionally biased region" description="Polar residues" evidence="1">
    <location>
        <begin position="42"/>
        <end position="53"/>
    </location>
</feature>
<dbReference type="AlphaFoldDB" id="A0A9P4NVE5"/>
<gene>
    <name evidence="2" type="ORF">EJ08DRAFT_104540</name>
</gene>
<sequence>LRTVLNRSSSPTLARSCDSISTWPTIVKQDTNTRLSKPIAPRNTSGRQSQTGADQMRSFCATSTTTRSSMPIVPESSTMIFERSFSTASTTTRLSKPVVPESSTMTSRRKLN</sequence>
<dbReference type="EMBL" id="MU007023">
    <property type="protein sequence ID" value="KAF2433015.1"/>
    <property type="molecule type" value="Genomic_DNA"/>
</dbReference>
<evidence type="ECO:0000313" key="3">
    <source>
        <dbReference type="Proteomes" id="UP000800235"/>
    </source>
</evidence>
<proteinExistence type="predicted"/>
<feature type="region of interest" description="Disordered" evidence="1">
    <location>
        <begin position="86"/>
        <end position="112"/>
    </location>
</feature>
<dbReference type="Proteomes" id="UP000800235">
    <property type="component" value="Unassembled WGS sequence"/>
</dbReference>
<evidence type="ECO:0000313" key="2">
    <source>
        <dbReference type="EMBL" id="KAF2433015.1"/>
    </source>
</evidence>
<feature type="region of interest" description="Disordered" evidence="1">
    <location>
        <begin position="29"/>
        <end position="56"/>
    </location>
</feature>
<keyword evidence="3" id="KW-1185">Reference proteome</keyword>
<protein>
    <submittedName>
        <fullName evidence="2">Uncharacterized protein</fullName>
    </submittedName>
</protein>
<evidence type="ECO:0000256" key="1">
    <source>
        <dbReference type="SAM" id="MobiDB-lite"/>
    </source>
</evidence>